<evidence type="ECO:0000256" key="1">
    <source>
        <dbReference type="ARBA" id="ARBA00023125"/>
    </source>
</evidence>
<sequence>MTESRSYRGQSVDDRRRLRRARFLDSGLQLFGTQGYAGTSIPAVCKHAALSSRQFYEVFADREDLLKALYDETQDAAMAAVSDAIAVELEKQSTLEEMFGAGITAFVMYYADSPQRIRVSFIEVVGVSPGFEAHRRERRLQWASLLAAVSERGAQQGMDVTASDPLAWAAYLGAVNAAIVEHSEDASTTVDDVMRVMRRMLRPGVLG</sequence>
<dbReference type="SUPFAM" id="SSF46689">
    <property type="entry name" value="Homeodomain-like"/>
    <property type="match status" value="1"/>
</dbReference>
<dbReference type="RefSeq" id="WP_008375801.1">
    <property type="nucleotide sequence ID" value="NZ_BAOP01000001.1"/>
</dbReference>
<evidence type="ECO:0000259" key="3">
    <source>
        <dbReference type="PROSITE" id="PS50977"/>
    </source>
</evidence>
<dbReference type="EMBL" id="BAOP01000001">
    <property type="protein sequence ID" value="GAC78000.1"/>
    <property type="molecule type" value="Genomic_DNA"/>
</dbReference>
<dbReference type="OrthoDB" id="4331447at2"/>
<gene>
    <name evidence="4" type="ORF">GM1_001_01250</name>
</gene>
<accession>M3UFM7</accession>
<dbReference type="InterPro" id="IPR050109">
    <property type="entry name" value="HTH-type_TetR-like_transc_reg"/>
</dbReference>
<evidence type="ECO:0000256" key="2">
    <source>
        <dbReference type="PROSITE-ProRule" id="PRU00335"/>
    </source>
</evidence>
<dbReference type="GO" id="GO:0003700">
    <property type="term" value="F:DNA-binding transcription factor activity"/>
    <property type="evidence" value="ECO:0007669"/>
    <property type="project" value="TreeGrafter"/>
</dbReference>
<proteinExistence type="predicted"/>
<dbReference type="PANTHER" id="PTHR30055:SF226">
    <property type="entry name" value="HTH-TYPE TRANSCRIPTIONAL REGULATOR PKSA"/>
    <property type="match status" value="1"/>
</dbReference>
<keyword evidence="5" id="KW-1185">Reference proteome</keyword>
<dbReference type="InterPro" id="IPR036271">
    <property type="entry name" value="Tet_transcr_reg_TetR-rel_C_sf"/>
</dbReference>
<dbReference type="Gene3D" id="1.10.357.10">
    <property type="entry name" value="Tetracycline Repressor, domain 2"/>
    <property type="match status" value="1"/>
</dbReference>
<dbReference type="SUPFAM" id="SSF48498">
    <property type="entry name" value="Tetracyclin repressor-like, C-terminal domain"/>
    <property type="match status" value="1"/>
</dbReference>
<dbReference type="PANTHER" id="PTHR30055">
    <property type="entry name" value="HTH-TYPE TRANSCRIPTIONAL REGULATOR RUTR"/>
    <property type="match status" value="1"/>
</dbReference>
<organism evidence="4 5">
    <name type="scientific">Gordonia malaquae NBRC 108250</name>
    <dbReference type="NCBI Taxonomy" id="1223542"/>
    <lineage>
        <taxon>Bacteria</taxon>
        <taxon>Bacillati</taxon>
        <taxon>Actinomycetota</taxon>
        <taxon>Actinomycetes</taxon>
        <taxon>Mycobacteriales</taxon>
        <taxon>Gordoniaceae</taxon>
        <taxon>Gordonia</taxon>
    </lineage>
</organism>
<dbReference type="STRING" id="410332.SAMN04488550_3390"/>
<dbReference type="AlphaFoldDB" id="M3UFM7"/>
<dbReference type="eggNOG" id="COG1309">
    <property type="taxonomic scope" value="Bacteria"/>
</dbReference>
<reference evidence="4 5" key="1">
    <citation type="submission" date="2013-02" db="EMBL/GenBank/DDBJ databases">
        <title>Whole genome shotgun sequence of Gordonia malaquae NBRC 108250.</title>
        <authorList>
            <person name="Yoshida I."/>
            <person name="Hosoyama A."/>
            <person name="Tsuchikane K."/>
            <person name="Ando Y."/>
            <person name="Baba S."/>
            <person name="Ohji S."/>
            <person name="Hamada M."/>
            <person name="Tamura T."/>
            <person name="Yamazoe A."/>
            <person name="Yamazaki S."/>
            <person name="Fujita N."/>
        </authorList>
    </citation>
    <scope>NUCLEOTIDE SEQUENCE [LARGE SCALE GENOMIC DNA]</scope>
    <source>
        <strain evidence="4 5">NBRC 108250</strain>
    </source>
</reference>
<dbReference type="InterPro" id="IPR001647">
    <property type="entry name" value="HTH_TetR"/>
</dbReference>
<comment type="caution">
    <text evidence="4">The sequence shown here is derived from an EMBL/GenBank/DDBJ whole genome shotgun (WGS) entry which is preliminary data.</text>
</comment>
<evidence type="ECO:0000313" key="4">
    <source>
        <dbReference type="EMBL" id="GAC78000.1"/>
    </source>
</evidence>
<protein>
    <submittedName>
        <fullName evidence="4">Putative TetR family transcriptional regulator</fullName>
    </submittedName>
</protein>
<dbReference type="Gene3D" id="1.10.10.60">
    <property type="entry name" value="Homeodomain-like"/>
    <property type="match status" value="1"/>
</dbReference>
<feature type="DNA-binding region" description="H-T-H motif" evidence="2">
    <location>
        <begin position="40"/>
        <end position="59"/>
    </location>
</feature>
<feature type="domain" description="HTH tetR-type" evidence="3">
    <location>
        <begin position="17"/>
        <end position="77"/>
    </location>
</feature>
<keyword evidence="1 2" id="KW-0238">DNA-binding</keyword>
<dbReference type="Proteomes" id="UP000035009">
    <property type="component" value="Unassembled WGS sequence"/>
</dbReference>
<name>M3UFM7_GORML</name>
<dbReference type="InterPro" id="IPR009057">
    <property type="entry name" value="Homeodomain-like_sf"/>
</dbReference>
<dbReference type="GO" id="GO:0000976">
    <property type="term" value="F:transcription cis-regulatory region binding"/>
    <property type="evidence" value="ECO:0007669"/>
    <property type="project" value="TreeGrafter"/>
</dbReference>
<dbReference type="PROSITE" id="PS50977">
    <property type="entry name" value="HTH_TETR_2"/>
    <property type="match status" value="1"/>
</dbReference>
<evidence type="ECO:0000313" key="5">
    <source>
        <dbReference type="Proteomes" id="UP000035009"/>
    </source>
</evidence>
<dbReference type="Pfam" id="PF00440">
    <property type="entry name" value="TetR_N"/>
    <property type="match status" value="1"/>
</dbReference>